<gene>
    <name evidence="9" type="primary">ORC2</name>
    <name evidence="9" type="ORF">TR124395</name>
</gene>
<evidence type="ECO:0000256" key="6">
    <source>
        <dbReference type="RuleBase" id="RU368084"/>
    </source>
</evidence>
<proteinExistence type="inferred from homology"/>
<dbReference type="InterPro" id="IPR007220">
    <property type="entry name" value="ORC2"/>
</dbReference>
<evidence type="ECO:0000259" key="8">
    <source>
        <dbReference type="Pfam" id="PF24882"/>
    </source>
</evidence>
<dbReference type="Pfam" id="PF24882">
    <property type="entry name" value="WHD_ORC2"/>
    <property type="match status" value="1"/>
</dbReference>
<feature type="non-terminal residue" evidence="9">
    <location>
        <position position="1"/>
    </location>
</feature>
<evidence type="ECO:0000256" key="4">
    <source>
        <dbReference type="ARBA" id="ARBA00022705"/>
    </source>
</evidence>
<dbReference type="PANTHER" id="PTHR14052">
    <property type="entry name" value="ORIGIN RECOGNITION COMPLEX SUBUNIT 2"/>
    <property type="match status" value="1"/>
</dbReference>
<dbReference type="AlphaFoldDB" id="A0A0V0J6B2"/>
<dbReference type="GO" id="GO:0006260">
    <property type="term" value="P:DNA replication"/>
    <property type="evidence" value="ECO:0007669"/>
    <property type="project" value="UniProtKB-UniRule"/>
</dbReference>
<evidence type="ECO:0000256" key="2">
    <source>
        <dbReference type="ARBA" id="ARBA00007421"/>
    </source>
</evidence>
<comment type="similarity">
    <text evidence="2 6">Belongs to the ORC2 family.</text>
</comment>
<evidence type="ECO:0000256" key="5">
    <source>
        <dbReference type="ARBA" id="ARBA00023242"/>
    </source>
</evidence>
<organism evidence="9">
    <name type="scientific">Schistocephalus solidus</name>
    <name type="common">Tapeworm</name>
    <dbReference type="NCBI Taxonomy" id="70667"/>
    <lineage>
        <taxon>Eukaryota</taxon>
        <taxon>Metazoa</taxon>
        <taxon>Spiralia</taxon>
        <taxon>Lophotrochozoa</taxon>
        <taxon>Platyhelminthes</taxon>
        <taxon>Cestoda</taxon>
        <taxon>Eucestoda</taxon>
        <taxon>Diphyllobothriidea</taxon>
        <taxon>Diphyllobothriidae</taxon>
        <taxon>Schistocephalus</taxon>
    </lineage>
</organism>
<dbReference type="InterPro" id="IPR056772">
    <property type="entry name" value="RecA-like_ORC2"/>
</dbReference>
<keyword evidence="4 6" id="KW-0235">DNA replication</keyword>
<feature type="domain" description="Origin recognition complex subunit 2 RecA-like" evidence="7">
    <location>
        <begin position="97"/>
        <end position="251"/>
    </location>
</feature>
<comment type="subcellular location">
    <subcellularLocation>
        <location evidence="1 6">Nucleus</location>
    </subcellularLocation>
</comment>
<dbReference type="Pfam" id="PF04084">
    <property type="entry name" value="RecA-like_ORC2"/>
    <property type="match status" value="1"/>
</dbReference>
<dbReference type="GO" id="GO:0005664">
    <property type="term" value="C:nuclear origin of replication recognition complex"/>
    <property type="evidence" value="ECO:0007669"/>
    <property type="project" value="UniProtKB-UniRule"/>
</dbReference>
<dbReference type="InterPro" id="IPR056773">
    <property type="entry name" value="WHD_ORC2"/>
</dbReference>
<protein>
    <recommendedName>
        <fullName evidence="3 6">Origin recognition complex subunit 2</fullName>
    </recommendedName>
</protein>
<feature type="domain" description="Origin recognition complex subunit 2 winged-helix" evidence="8">
    <location>
        <begin position="345"/>
        <end position="403"/>
    </location>
</feature>
<dbReference type="EMBL" id="GEEE01002038">
    <property type="protein sequence ID" value="JAP61187.1"/>
    <property type="molecule type" value="Transcribed_RNA"/>
</dbReference>
<accession>A0A0V0J6B2</accession>
<comment type="subunit">
    <text evidence="6">Component of the origin recognition complex (ORC).</text>
</comment>
<keyword evidence="5 6" id="KW-0539">Nucleus</keyword>
<sequence>RQRAQSVDRKPAKLTKREVSLTPKRTFATSETNAVDDYFMQHASGAATRTSKRTLAKLRTVDGKGLPDPETVESILSNFKPSWTGLIKRRQAEIITFLFPKWLTYLRAGFNLLMYGVGSKRELLSRFRKERLAGENCIEVSGYQSTIGMRQILSAILTDILQLSDIPSVVAKQLDIITDFFSRPVASEAPLYLLIHNIDGRNLRTAKAQAVLARLATVPHIHLVASIDHVNLPILWSQTELSRFSWLWEDCSTLAPYVVEASFSNSPLLQQILNGRSYAVDSHLFPNDVDVAALTRLRHVMTSLTQNAREIYRLLAEFQLQAIEEAVQRRKISARGKKLKEADEPAVQGMPLEELYWRCRDAFLVNSEVTLRAQLTEFKDHKLVKFSKSPDGTELLKILMDKESLREFLQNKEAFG</sequence>
<evidence type="ECO:0000259" key="7">
    <source>
        <dbReference type="Pfam" id="PF04084"/>
    </source>
</evidence>
<comment type="function">
    <text evidence="6">Component of the origin recognition complex (ORC) that binds origins of replication. DNA-binding is ATP-dependent. ORC is required to assemble the pre-replication complex necessary to initiate DNA replication.</text>
</comment>
<reference evidence="9" key="1">
    <citation type="submission" date="2016-01" db="EMBL/GenBank/DDBJ databases">
        <title>Reference transcriptome for the parasite Schistocephalus solidus: insights into the molecular evolution of parasitism.</title>
        <authorList>
            <person name="Hebert F.O."/>
            <person name="Grambauer S."/>
            <person name="Barber I."/>
            <person name="Landry C.R."/>
            <person name="Aubin-Horth N."/>
        </authorList>
    </citation>
    <scope>NUCLEOTIDE SEQUENCE</scope>
</reference>
<evidence type="ECO:0000256" key="1">
    <source>
        <dbReference type="ARBA" id="ARBA00004123"/>
    </source>
</evidence>
<evidence type="ECO:0000313" key="9">
    <source>
        <dbReference type="EMBL" id="JAP61187.1"/>
    </source>
</evidence>
<evidence type="ECO:0000256" key="3">
    <source>
        <dbReference type="ARBA" id="ARBA00019080"/>
    </source>
</evidence>
<dbReference type="PANTHER" id="PTHR14052:SF0">
    <property type="entry name" value="ORIGIN RECOGNITION COMPLEX SUBUNIT 2"/>
    <property type="match status" value="1"/>
</dbReference>
<dbReference type="GO" id="GO:0003688">
    <property type="term" value="F:DNA replication origin binding"/>
    <property type="evidence" value="ECO:0007669"/>
    <property type="project" value="UniProtKB-UniRule"/>
</dbReference>
<name>A0A0V0J6B2_SCHSO</name>